<feature type="compositionally biased region" description="Basic and acidic residues" evidence="1">
    <location>
        <begin position="8"/>
        <end position="31"/>
    </location>
</feature>
<sequence>MAKTNFAYEKRQRELEKKKKQEEKARRKAELKNNPGLAQEGEEDLAEGETSGLAPDDDD</sequence>
<protein>
    <recommendedName>
        <fullName evidence="4">DUF4169 family protein</fullName>
    </recommendedName>
</protein>
<dbReference type="RefSeq" id="WP_155465994.1">
    <property type="nucleotide sequence ID" value="NZ_WNKY01000029.1"/>
</dbReference>
<feature type="region of interest" description="Disordered" evidence="1">
    <location>
        <begin position="1"/>
        <end position="59"/>
    </location>
</feature>
<organism evidence="2 3">
    <name type="scientific">Duganella radicis</name>
    <dbReference type="NCBI Taxonomy" id="551988"/>
    <lineage>
        <taxon>Bacteria</taxon>
        <taxon>Pseudomonadati</taxon>
        <taxon>Pseudomonadota</taxon>
        <taxon>Betaproteobacteria</taxon>
        <taxon>Burkholderiales</taxon>
        <taxon>Oxalobacteraceae</taxon>
        <taxon>Telluria group</taxon>
        <taxon>Duganella</taxon>
    </lineage>
</organism>
<evidence type="ECO:0000313" key="3">
    <source>
        <dbReference type="Proteomes" id="UP000475582"/>
    </source>
</evidence>
<evidence type="ECO:0000256" key="1">
    <source>
        <dbReference type="SAM" id="MobiDB-lite"/>
    </source>
</evidence>
<name>A0A6L6PMD0_9BURK</name>
<comment type="caution">
    <text evidence="2">The sequence shown here is derived from an EMBL/GenBank/DDBJ whole genome shotgun (WGS) entry which is preliminary data.</text>
</comment>
<reference evidence="2 3" key="1">
    <citation type="submission" date="2019-11" db="EMBL/GenBank/DDBJ databases">
        <title>Type strains purchased from KCTC, JCM and DSMZ.</title>
        <authorList>
            <person name="Lu H."/>
        </authorList>
    </citation>
    <scope>NUCLEOTIDE SEQUENCE [LARGE SCALE GENOMIC DNA]</scope>
    <source>
        <strain evidence="2 3">KCTC 22382</strain>
    </source>
</reference>
<evidence type="ECO:0008006" key="4">
    <source>
        <dbReference type="Google" id="ProtNLM"/>
    </source>
</evidence>
<accession>A0A6L6PMD0</accession>
<dbReference type="Proteomes" id="UP000475582">
    <property type="component" value="Unassembled WGS sequence"/>
</dbReference>
<evidence type="ECO:0000313" key="2">
    <source>
        <dbReference type="EMBL" id="MTV40164.1"/>
    </source>
</evidence>
<gene>
    <name evidence="2" type="ORF">GM676_21585</name>
</gene>
<proteinExistence type="predicted"/>
<keyword evidence="3" id="KW-1185">Reference proteome</keyword>
<dbReference type="EMBL" id="WNKY01000029">
    <property type="protein sequence ID" value="MTV40164.1"/>
    <property type="molecule type" value="Genomic_DNA"/>
</dbReference>
<dbReference type="AlphaFoldDB" id="A0A6L6PMD0"/>